<name>A0A093X8J3_TALMA</name>
<dbReference type="AlphaFoldDB" id="A0A093X8J3"/>
<dbReference type="EMBL" id="JPOX01000058">
    <property type="protein sequence ID" value="KFX41513.1"/>
    <property type="molecule type" value="Genomic_DNA"/>
</dbReference>
<protein>
    <submittedName>
        <fullName evidence="1">Uncharacterized protein</fullName>
    </submittedName>
</protein>
<organism evidence="1">
    <name type="scientific">Talaromyces marneffei PM1</name>
    <dbReference type="NCBI Taxonomy" id="1077442"/>
    <lineage>
        <taxon>Eukaryota</taxon>
        <taxon>Fungi</taxon>
        <taxon>Dikarya</taxon>
        <taxon>Ascomycota</taxon>
        <taxon>Pezizomycotina</taxon>
        <taxon>Eurotiomycetes</taxon>
        <taxon>Eurotiomycetidae</taxon>
        <taxon>Eurotiales</taxon>
        <taxon>Trichocomaceae</taxon>
        <taxon>Talaromyces</taxon>
        <taxon>Talaromyces sect. Talaromyces</taxon>
    </lineage>
</organism>
<gene>
    <name evidence="1" type="ORF">GQ26_0580140</name>
</gene>
<dbReference type="HOGENOM" id="CLU_3207912_0_0_1"/>
<evidence type="ECO:0000313" key="1">
    <source>
        <dbReference type="EMBL" id="KFX41513.1"/>
    </source>
</evidence>
<proteinExistence type="predicted"/>
<comment type="caution">
    <text evidence="1">The sequence shown here is derived from an EMBL/GenBank/DDBJ whole genome shotgun (WGS) entry which is preliminary data.</text>
</comment>
<reference evidence="1" key="2">
    <citation type="journal article" date="2014" name="PLoS Genet.">
        <title>Signature gene expression reveals novel clues to the molecular mechanisms of dimorphic transition in Penicillium marneffei.</title>
        <authorList>
            <person name="Yang E."/>
            <person name="Wang G."/>
            <person name="Cai J."/>
            <person name="Woo P.C."/>
            <person name="Lau S.K."/>
            <person name="Yuen K.-Y."/>
            <person name="Chow W.-N."/>
            <person name="Lin X."/>
        </authorList>
    </citation>
    <scope>NUCLEOTIDE SEQUENCE</scope>
    <source>
        <strain evidence="1">PM1</strain>
    </source>
</reference>
<sequence length="45" mass="4830">MAANNDEPKIPCLDGVEQAALFEEAIQLKMVDGLQIGIWSSTGKP</sequence>
<reference key="1">
    <citation type="journal article" date="2014" name="PLoS Genet.">
        <title>Signature Gene Expression Reveals Novel Clues to the Molecular Mechanisms of Dimorphic Transition in Penicillium marneffei.</title>
        <authorList>
            <person name="Yang E."/>
            <person name="Wang G."/>
            <person name="Cai J."/>
            <person name="Woo P.C."/>
            <person name="Lau S.K."/>
            <person name="Yuen K.-Y."/>
            <person name="Chow W.-N."/>
            <person name="Lin X."/>
        </authorList>
    </citation>
    <scope>NUCLEOTIDE SEQUENCE [LARGE SCALE GENOMIC DNA]</scope>
    <source>
        <strain>PM1</strain>
    </source>
</reference>
<accession>A0A093X8J3</accession>